<comment type="similarity">
    <text evidence="3">Belongs to the metallo-dependent hydrolases superfamily.</text>
</comment>
<dbReference type="OrthoDB" id="432010at2759"/>
<name>A0A3M6WYX5_HORWE</name>
<feature type="domain" description="Rhodopsin" evidence="6">
    <location>
        <begin position="36"/>
        <end position="120"/>
    </location>
</feature>
<dbReference type="Proteomes" id="UP000281245">
    <property type="component" value="Unassembled WGS sequence"/>
</dbReference>
<feature type="transmembrane region" description="Helical" evidence="4">
    <location>
        <begin position="30"/>
        <end position="50"/>
    </location>
</feature>
<evidence type="ECO:0000256" key="2">
    <source>
        <dbReference type="ARBA" id="ARBA00023239"/>
    </source>
</evidence>
<sequence>MMILQIMMIENGLGKDVWRVPRESIDSFLLYQWITIILYTPQVTFVKYALSSRDKLVTSIMFLLGLVATVAAGVRIALVHKFLYTTNFTYENAEFDVLYFVEISICVTCACVPSCARLARKTWRTIRGYEDSHPASFDTLNAWRGGHRAGPAGHGGIQISQSFSQKRTTGSHAVSHDAEDEVELIDGAFSLRPDRQKMQYSIALEEAFALPRMKEQTERWASLFAVDGQKHAREVTDIAEIRTKYMDEYGVGYQILSYTAPGVQDIYDPKEAHSFAREINDYVAEQIKGKEDRFGCFATLSMHDPSEAAAELERCVLKLGFKGALVNDTQRSGQDGDDMIFCDGPEWDVFWETCTKLDVPFYLHPRNPTGTMFEKLWKDRKWLIGPPLSFAQGVGLSLLGMVTNGVFDRHPNLQIIIGHLGEHIPPDLWRIDHWFEDIKKPLGMAAQCKKTIRDYFAQNIWITTSGNFSSPLLQLCMTEISADRILFSIDYPFEKFEDACIWFDKTELNKIDKLKIGRENAKKLFKLGRYKDSEAQLKR</sequence>
<evidence type="ECO:0000256" key="4">
    <source>
        <dbReference type="SAM" id="Phobius"/>
    </source>
</evidence>
<dbReference type="GO" id="GO:0005829">
    <property type="term" value="C:cytosol"/>
    <property type="evidence" value="ECO:0007669"/>
    <property type="project" value="TreeGrafter"/>
</dbReference>
<dbReference type="InterPro" id="IPR032465">
    <property type="entry name" value="ACMSD"/>
</dbReference>
<keyword evidence="4" id="KW-0472">Membrane</keyword>
<keyword evidence="4" id="KW-0812">Transmembrane</keyword>
<organism evidence="7 8">
    <name type="scientific">Hortaea werneckii</name>
    <name type="common">Black yeast</name>
    <name type="synonym">Cladosporium werneckii</name>
    <dbReference type="NCBI Taxonomy" id="91943"/>
    <lineage>
        <taxon>Eukaryota</taxon>
        <taxon>Fungi</taxon>
        <taxon>Dikarya</taxon>
        <taxon>Ascomycota</taxon>
        <taxon>Pezizomycotina</taxon>
        <taxon>Dothideomycetes</taxon>
        <taxon>Dothideomycetidae</taxon>
        <taxon>Mycosphaerellales</taxon>
        <taxon>Teratosphaeriaceae</taxon>
        <taxon>Hortaea</taxon>
    </lineage>
</organism>
<evidence type="ECO:0000256" key="3">
    <source>
        <dbReference type="RuleBase" id="RU366045"/>
    </source>
</evidence>
<evidence type="ECO:0000313" key="7">
    <source>
        <dbReference type="EMBL" id="RMX83530.1"/>
    </source>
</evidence>
<dbReference type="InterPro" id="IPR049326">
    <property type="entry name" value="Rhodopsin_dom_fungi"/>
</dbReference>
<dbReference type="Pfam" id="PF20684">
    <property type="entry name" value="Fung_rhodopsin"/>
    <property type="match status" value="1"/>
</dbReference>
<evidence type="ECO:0000313" key="8">
    <source>
        <dbReference type="Proteomes" id="UP000281245"/>
    </source>
</evidence>
<evidence type="ECO:0000256" key="1">
    <source>
        <dbReference type="ARBA" id="ARBA00022793"/>
    </source>
</evidence>
<dbReference type="SUPFAM" id="SSF51556">
    <property type="entry name" value="Metallo-dependent hydrolases"/>
    <property type="match status" value="1"/>
</dbReference>
<feature type="transmembrane region" description="Helical" evidence="4">
    <location>
        <begin position="57"/>
        <end position="78"/>
    </location>
</feature>
<dbReference type="InterPro" id="IPR006680">
    <property type="entry name" value="Amidohydro-rel"/>
</dbReference>
<evidence type="ECO:0000259" key="5">
    <source>
        <dbReference type="Pfam" id="PF04909"/>
    </source>
</evidence>
<comment type="caution">
    <text evidence="7">The sequence shown here is derived from an EMBL/GenBank/DDBJ whole genome shotgun (WGS) entry which is preliminary data.</text>
</comment>
<feature type="domain" description="Amidohydrolase-related" evidence="5">
    <location>
        <begin position="234"/>
        <end position="527"/>
    </location>
</feature>
<dbReference type="FunFam" id="3.20.20.140:FF:000043">
    <property type="entry name" value="Amidohydrolase family protein"/>
    <property type="match status" value="1"/>
</dbReference>
<dbReference type="InterPro" id="IPR032466">
    <property type="entry name" value="Metal_Hydrolase"/>
</dbReference>
<accession>A0A3M6WYX5</accession>
<dbReference type="PANTHER" id="PTHR21240">
    <property type="entry name" value="2-AMINO-3-CARBOXYLMUCONATE-6-SEMIALDEHYDE DECARBOXYLASE"/>
    <property type="match status" value="1"/>
</dbReference>
<dbReference type="EMBL" id="QWIJ01000344">
    <property type="protein sequence ID" value="RMX83530.1"/>
    <property type="molecule type" value="Genomic_DNA"/>
</dbReference>
<keyword evidence="4" id="KW-1133">Transmembrane helix</keyword>
<dbReference type="GO" id="GO:0016831">
    <property type="term" value="F:carboxy-lyase activity"/>
    <property type="evidence" value="ECO:0007669"/>
    <property type="project" value="UniProtKB-KW"/>
</dbReference>
<dbReference type="Pfam" id="PF04909">
    <property type="entry name" value="Amidohydro_2"/>
    <property type="match status" value="1"/>
</dbReference>
<evidence type="ECO:0000259" key="6">
    <source>
        <dbReference type="Pfam" id="PF20684"/>
    </source>
</evidence>
<keyword evidence="1 3" id="KW-0210">Decarboxylase</keyword>
<keyword evidence="2 3" id="KW-0456">Lyase</keyword>
<protein>
    <submittedName>
        <fullName evidence="7">Uncharacterized protein</fullName>
    </submittedName>
</protein>
<dbReference type="Gene3D" id="3.20.20.140">
    <property type="entry name" value="Metal-dependent hydrolases"/>
    <property type="match status" value="1"/>
</dbReference>
<dbReference type="VEuPathDB" id="FungiDB:BTJ68_06882"/>
<proteinExistence type="inferred from homology"/>
<gene>
    <name evidence="7" type="ORF">D0869_05236</name>
</gene>
<dbReference type="AlphaFoldDB" id="A0A3M6WYX5"/>
<dbReference type="GO" id="GO:0016787">
    <property type="term" value="F:hydrolase activity"/>
    <property type="evidence" value="ECO:0007669"/>
    <property type="project" value="InterPro"/>
</dbReference>
<reference evidence="7 8" key="1">
    <citation type="journal article" date="2018" name="BMC Genomics">
        <title>Genomic evidence for intraspecific hybridization in a clonal and extremely halotolerant yeast.</title>
        <authorList>
            <person name="Gostincar C."/>
            <person name="Stajich J.E."/>
            <person name="Zupancic J."/>
            <person name="Zalar P."/>
            <person name="Gunde-Cimerman N."/>
        </authorList>
    </citation>
    <scope>NUCLEOTIDE SEQUENCE [LARGE SCALE GENOMIC DNA]</scope>
    <source>
        <strain evidence="7 8">EXF-6656</strain>
    </source>
</reference>
<dbReference type="GO" id="GO:0019748">
    <property type="term" value="P:secondary metabolic process"/>
    <property type="evidence" value="ECO:0007669"/>
    <property type="project" value="TreeGrafter"/>
</dbReference>
<dbReference type="PANTHER" id="PTHR21240:SF31">
    <property type="entry name" value="AMIDOHYDROLASE FAMILY PROTEIN (AFU_ORTHOLOGUE AFUA_7G05840)"/>
    <property type="match status" value="1"/>
</dbReference>